<protein>
    <submittedName>
        <fullName evidence="1">Uncharacterized protein</fullName>
    </submittedName>
</protein>
<gene>
    <name evidence="1" type="ORF">FH603_1578</name>
</gene>
<dbReference type="RefSeq" id="WP_235985567.1">
    <property type="nucleotide sequence ID" value="NZ_VFIA01000007.1"/>
</dbReference>
<dbReference type="InterPro" id="IPR046732">
    <property type="entry name" value="DUF6624"/>
</dbReference>
<comment type="caution">
    <text evidence="1">The sequence shown here is derived from an EMBL/GenBank/DDBJ whole genome shotgun (WGS) entry which is preliminary data.</text>
</comment>
<keyword evidence="2" id="KW-1185">Reference proteome</keyword>
<accession>A0ABR6W5L2</accession>
<dbReference type="EMBL" id="VFIA01000007">
    <property type="protein sequence ID" value="MBC3791080.1"/>
    <property type="molecule type" value="Genomic_DNA"/>
</dbReference>
<evidence type="ECO:0000313" key="2">
    <source>
        <dbReference type="Proteomes" id="UP000700732"/>
    </source>
</evidence>
<dbReference type="Proteomes" id="UP000700732">
    <property type="component" value="Unassembled WGS sequence"/>
</dbReference>
<sequence>MEKLTAQQYPLNLIQMLYPDIANELIERRRHDLEVRERLITEGKLFRGYNPEMEAVHLDNARRLQEIIVQIGWPAQEQVGEEASEAAWLIVQHAISLPSFMKSALALLKEQETGRTINPVNLAFLSDRIALFENRPQSYGTQFVDDEQGRLMPYQLDGSMGQVNQRRQTLGLNTVEERLVELTARMNVEQGEQPTIRERQLEQQEYDAWRRKVGWIST</sequence>
<evidence type="ECO:0000313" key="1">
    <source>
        <dbReference type="EMBL" id="MBC3791080.1"/>
    </source>
</evidence>
<dbReference type="Pfam" id="PF20329">
    <property type="entry name" value="DUF6624"/>
    <property type="match status" value="1"/>
</dbReference>
<name>A0ABR6W5L2_9BACT</name>
<organism evidence="1 2">
    <name type="scientific">Spirosoma utsteinense</name>
    <dbReference type="NCBI Taxonomy" id="2585773"/>
    <lineage>
        <taxon>Bacteria</taxon>
        <taxon>Pseudomonadati</taxon>
        <taxon>Bacteroidota</taxon>
        <taxon>Cytophagia</taxon>
        <taxon>Cytophagales</taxon>
        <taxon>Cytophagaceae</taxon>
        <taxon>Spirosoma</taxon>
    </lineage>
</organism>
<reference evidence="1 2" key="1">
    <citation type="submission" date="2019-06" db="EMBL/GenBank/DDBJ databases">
        <title>Spirosoma utsteinense sp. nov. isolated from Antarctic ice-free soils.</title>
        <authorList>
            <person name="Tahon G."/>
        </authorList>
    </citation>
    <scope>NUCLEOTIDE SEQUENCE [LARGE SCALE GENOMIC DNA]</scope>
    <source>
        <strain evidence="1 2">LMG 31447</strain>
    </source>
</reference>
<proteinExistence type="predicted"/>